<accession>A0A4P9VN19</accession>
<dbReference type="Pfam" id="PF16901">
    <property type="entry name" value="DAO_C"/>
    <property type="match status" value="1"/>
</dbReference>
<evidence type="ECO:0000256" key="5">
    <source>
        <dbReference type="ARBA" id="ARBA00022827"/>
    </source>
</evidence>
<dbReference type="EMBL" id="NDXW01000001">
    <property type="protein sequence ID" value="RDH44825.1"/>
    <property type="molecule type" value="Genomic_DNA"/>
</dbReference>
<dbReference type="Gene3D" id="1.10.8.870">
    <property type="entry name" value="Alpha-glycerophosphate oxidase, cap domain"/>
    <property type="match status" value="1"/>
</dbReference>
<evidence type="ECO:0000256" key="2">
    <source>
        <dbReference type="ARBA" id="ARBA00007330"/>
    </source>
</evidence>
<dbReference type="Proteomes" id="UP000257039">
    <property type="component" value="Unassembled WGS sequence"/>
</dbReference>
<keyword evidence="10" id="KW-1185">Reference proteome</keyword>
<evidence type="ECO:0000256" key="1">
    <source>
        <dbReference type="ARBA" id="ARBA00001974"/>
    </source>
</evidence>
<name>A0A4P9VN19_9GAMM</name>
<keyword evidence="4" id="KW-0319">Glycerol metabolism</keyword>
<dbReference type="SUPFAM" id="SSF51905">
    <property type="entry name" value="FAD/NAD(P)-binding domain"/>
    <property type="match status" value="1"/>
</dbReference>
<evidence type="ECO:0000313" key="9">
    <source>
        <dbReference type="EMBL" id="RDH44825.1"/>
    </source>
</evidence>
<dbReference type="PANTHER" id="PTHR11985:SF35">
    <property type="entry name" value="ANAEROBIC GLYCEROL-3-PHOSPHATE DEHYDROGENASE SUBUNIT A"/>
    <property type="match status" value="1"/>
</dbReference>
<dbReference type="Gene3D" id="3.30.9.10">
    <property type="entry name" value="D-Amino Acid Oxidase, subunit A, domain 2"/>
    <property type="match status" value="1"/>
</dbReference>
<organism evidence="9 10">
    <name type="scientific">Zooshikella ganghwensis</name>
    <dbReference type="NCBI Taxonomy" id="202772"/>
    <lineage>
        <taxon>Bacteria</taxon>
        <taxon>Pseudomonadati</taxon>
        <taxon>Pseudomonadota</taxon>
        <taxon>Gammaproteobacteria</taxon>
        <taxon>Oceanospirillales</taxon>
        <taxon>Zooshikellaceae</taxon>
        <taxon>Zooshikella</taxon>
    </lineage>
</organism>
<dbReference type="GO" id="GO:0006071">
    <property type="term" value="P:glycerol metabolic process"/>
    <property type="evidence" value="ECO:0007669"/>
    <property type="project" value="UniProtKB-KW"/>
</dbReference>
<feature type="domain" description="Alpha-glycerophosphate oxidase C-terminal" evidence="8">
    <location>
        <begin position="415"/>
        <end position="505"/>
    </location>
</feature>
<dbReference type="GO" id="GO:0004368">
    <property type="term" value="F:glycerol-3-phosphate dehydrogenase (quinone) activity"/>
    <property type="evidence" value="ECO:0007669"/>
    <property type="project" value="InterPro"/>
</dbReference>
<comment type="similarity">
    <text evidence="2">Belongs to the FAD-dependent glycerol-3-phosphate dehydrogenase family.</text>
</comment>
<dbReference type="InterPro" id="IPR038299">
    <property type="entry name" value="DAO_C_sf"/>
</dbReference>
<feature type="domain" description="FAD dependent oxidoreductase" evidence="7">
    <location>
        <begin position="23"/>
        <end position="378"/>
    </location>
</feature>
<evidence type="ECO:0000256" key="6">
    <source>
        <dbReference type="ARBA" id="ARBA00023002"/>
    </source>
</evidence>
<dbReference type="InterPro" id="IPR036188">
    <property type="entry name" value="FAD/NAD-bd_sf"/>
</dbReference>
<gene>
    <name evidence="9" type="ORF">B9G39_16070</name>
</gene>
<dbReference type="Pfam" id="PF01266">
    <property type="entry name" value="DAO"/>
    <property type="match status" value="1"/>
</dbReference>
<dbReference type="InterPro" id="IPR000447">
    <property type="entry name" value="G3P_DH_FAD-dep"/>
</dbReference>
<dbReference type="GO" id="GO:0046168">
    <property type="term" value="P:glycerol-3-phosphate catabolic process"/>
    <property type="evidence" value="ECO:0007669"/>
    <property type="project" value="TreeGrafter"/>
</dbReference>
<protein>
    <submittedName>
        <fullName evidence="9">Glycerol-3-phosphate dehydrogenase/oxidase</fullName>
    </submittedName>
</protein>
<dbReference type="Gene3D" id="3.50.50.60">
    <property type="entry name" value="FAD/NAD(P)-binding domain"/>
    <property type="match status" value="1"/>
</dbReference>
<dbReference type="AlphaFoldDB" id="A0A4P9VN19"/>
<sequence length="529" mass="60398">MYSRTLQMLSPDYLKKLSTPSWDVIVVGGGITGAGILRAAAQQGLRCLLIEQRDFAWGTSSRSSSMVHGGLRYLGSGDWKLARDSINEREWLQQSLPGLVNFIPFLMLHKPWQWPTHHAFQLLLTCYDRLAGYRTRQWFNKLKIRQLLPCVSSACVSGSGFQDALTDDARLVMRVLQEAKNDGAELLSYTRVDELVYRDNQVVGVKVCTEANKQAVLEATVVVNATGVWSNKLASLAPGLTLRPLRGSHLTFPAWRLPVPAVVSFFHPQDHRPVFIYPWNNATIVGTTDLDESQKLDKEPKISLTEIDYLLSAANSQFPHAKLTASDVLSCWSGVRPVLSQKRQRKPSKESRHHMIWQEPGLISVSGGKLTTFHLIAEEVMTLVAQYCPDAQPVSIHTSPWLRTPSISNQWLRYLNPQQLQRLFGYYGKAANELLNCAKKEELNTIGASHTLWAELKWILMHEWVIHLDDLLLRRTRLGLLLRNGGDEYFPQIKYYSQQLLSWDDLRWRQEVQRYQQIWLRAYQLPNIS</sequence>
<comment type="cofactor">
    <cofactor evidence="1">
        <name>FAD</name>
        <dbReference type="ChEBI" id="CHEBI:57692"/>
    </cofactor>
</comment>
<evidence type="ECO:0000259" key="8">
    <source>
        <dbReference type="Pfam" id="PF16901"/>
    </source>
</evidence>
<reference evidence="9 10" key="1">
    <citation type="submission" date="2017-04" db="EMBL/GenBank/DDBJ databases">
        <title>Draft genome sequence of Zooshikella ganghwensis VG4 isolated from Red Sea sediments.</title>
        <authorList>
            <person name="Rehman Z."/>
            <person name="Alam I."/>
            <person name="Kamau A."/>
            <person name="Bajic V."/>
            <person name="Leiknes T."/>
        </authorList>
    </citation>
    <scope>NUCLEOTIDE SEQUENCE [LARGE SCALE GENOMIC DNA]</scope>
    <source>
        <strain evidence="9 10">VG4</strain>
    </source>
</reference>
<evidence type="ECO:0000256" key="3">
    <source>
        <dbReference type="ARBA" id="ARBA00022630"/>
    </source>
</evidence>
<evidence type="ECO:0000256" key="4">
    <source>
        <dbReference type="ARBA" id="ARBA00022798"/>
    </source>
</evidence>
<proteinExistence type="inferred from homology"/>
<evidence type="ECO:0000313" key="10">
    <source>
        <dbReference type="Proteomes" id="UP000257039"/>
    </source>
</evidence>
<keyword evidence="6" id="KW-0560">Oxidoreductase</keyword>
<keyword evidence="5" id="KW-0274">FAD</keyword>
<comment type="caution">
    <text evidence="9">The sequence shown here is derived from an EMBL/GenBank/DDBJ whole genome shotgun (WGS) entry which is preliminary data.</text>
</comment>
<dbReference type="PANTHER" id="PTHR11985">
    <property type="entry name" value="GLYCEROL-3-PHOSPHATE DEHYDROGENASE"/>
    <property type="match status" value="1"/>
</dbReference>
<keyword evidence="3" id="KW-0285">Flavoprotein</keyword>
<dbReference type="InterPro" id="IPR031656">
    <property type="entry name" value="DAO_C"/>
</dbReference>
<dbReference type="PRINTS" id="PR01001">
    <property type="entry name" value="FADG3PDH"/>
</dbReference>
<dbReference type="InterPro" id="IPR006076">
    <property type="entry name" value="FAD-dep_OxRdtase"/>
</dbReference>
<evidence type="ECO:0000259" key="7">
    <source>
        <dbReference type="Pfam" id="PF01266"/>
    </source>
</evidence>